<evidence type="ECO:0000313" key="2">
    <source>
        <dbReference type="Proteomes" id="UP000654075"/>
    </source>
</evidence>
<proteinExistence type="predicted"/>
<feature type="non-terminal residue" evidence="1">
    <location>
        <position position="1"/>
    </location>
</feature>
<comment type="caution">
    <text evidence="1">The sequence shown here is derived from an EMBL/GenBank/DDBJ whole genome shotgun (WGS) entry which is preliminary data.</text>
</comment>
<dbReference type="EMBL" id="CAJNNV010031589">
    <property type="protein sequence ID" value="CAE8636979.1"/>
    <property type="molecule type" value="Genomic_DNA"/>
</dbReference>
<organism evidence="1 2">
    <name type="scientific">Polarella glacialis</name>
    <name type="common">Dinoflagellate</name>
    <dbReference type="NCBI Taxonomy" id="89957"/>
    <lineage>
        <taxon>Eukaryota</taxon>
        <taxon>Sar</taxon>
        <taxon>Alveolata</taxon>
        <taxon>Dinophyceae</taxon>
        <taxon>Suessiales</taxon>
        <taxon>Suessiaceae</taxon>
        <taxon>Polarella</taxon>
    </lineage>
</organism>
<keyword evidence="2" id="KW-1185">Reference proteome</keyword>
<gene>
    <name evidence="1" type="ORF">PGLA1383_LOCUS52382</name>
</gene>
<sequence>GIVMRAGRAYDGCLQKHRLLCTTASGAILGLAGDACTQAATDPAGSGFDARRCASFALFGGAVTGPINYVWLQRMSQAVVWL</sequence>
<reference evidence="1" key="1">
    <citation type="submission" date="2021-02" db="EMBL/GenBank/DDBJ databases">
        <authorList>
            <person name="Dougan E. K."/>
            <person name="Rhodes N."/>
            <person name="Thang M."/>
            <person name="Chan C."/>
        </authorList>
    </citation>
    <scope>NUCLEOTIDE SEQUENCE</scope>
</reference>
<name>A0A813HHB4_POLGL</name>
<dbReference type="AlphaFoldDB" id="A0A813HHB4"/>
<accession>A0A813HHB4</accession>
<dbReference type="Proteomes" id="UP000654075">
    <property type="component" value="Unassembled WGS sequence"/>
</dbReference>
<protein>
    <submittedName>
        <fullName evidence="1">Uncharacterized protein</fullName>
    </submittedName>
</protein>
<dbReference type="OrthoDB" id="430207at2759"/>
<evidence type="ECO:0000313" key="1">
    <source>
        <dbReference type="EMBL" id="CAE8636979.1"/>
    </source>
</evidence>
<feature type="non-terminal residue" evidence="1">
    <location>
        <position position="82"/>
    </location>
</feature>